<evidence type="ECO:0000313" key="3">
    <source>
        <dbReference type="Proteomes" id="UP000189935"/>
    </source>
</evidence>
<feature type="chain" id="PRO_5012500489" evidence="1">
    <location>
        <begin position="23"/>
        <end position="100"/>
    </location>
</feature>
<name>A0A1M7BT27_9BRAD</name>
<evidence type="ECO:0000313" key="2">
    <source>
        <dbReference type="EMBL" id="SHL58016.1"/>
    </source>
</evidence>
<proteinExistence type="predicted"/>
<protein>
    <submittedName>
        <fullName evidence="2">Uncharacterized protein</fullName>
    </submittedName>
</protein>
<dbReference type="Proteomes" id="UP000189935">
    <property type="component" value="Chromosome I"/>
</dbReference>
<sequence length="100" mass="10794">MHIEKIAIAASVMLLATASGHAEDNRACISKATETLPHIVGLVIKKTRTRPVPPAILATWQGQTRPIIVDVDTVAAGTEETYSYMCVLTKGSAYVRRVMS</sequence>
<reference evidence="2 3" key="1">
    <citation type="submission" date="2016-11" db="EMBL/GenBank/DDBJ databases">
        <authorList>
            <person name="Jaros S."/>
            <person name="Januszkiewicz K."/>
            <person name="Wedrychowicz H."/>
        </authorList>
    </citation>
    <scope>NUCLEOTIDE SEQUENCE [LARGE SCALE GENOMIC DNA]</scope>
    <source>
        <strain evidence="2 3">GAS499</strain>
    </source>
</reference>
<organism evidence="2 3">
    <name type="scientific">Bradyrhizobium lablabi</name>
    <dbReference type="NCBI Taxonomy" id="722472"/>
    <lineage>
        <taxon>Bacteria</taxon>
        <taxon>Pseudomonadati</taxon>
        <taxon>Pseudomonadota</taxon>
        <taxon>Alphaproteobacteria</taxon>
        <taxon>Hyphomicrobiales</taxon>
        <taxon>Nitrobacteraceae</taxon>
        <taxon>Bradyrhizobium</taxon>
    </lineage>
</organism>
<keyword evidence="1" id="KW-0732">Signal</keyword>
<feature type="signal peptide" evidence="1">
    <location>
        <begin position="1"/>
        <end position="22"/>
    </location>
</feature>
<gene>
    <name evidence="2" type="ORF">SAMN05444159_6272</name>
</gene>
<evidence type="ECO:0000256" key="1">
    <source>
        <dbReference type="SAM" id="SignalP"/>
    </source>
</evidence>
<dbReference type="EMBL" id="LT670844">
    <property type="protein sequence ID" value="SHL58016.1"/>
    <property type="molecule type" value="Genomic_DNA"/>
</dbReference>
<accession>A0A1M7BT27</accession>
<dbReference type="AlphaFoldDB" id="A0A1M7BT27"/>